<gene>
    <name evidence="1" type="ORF">A2U01_0002056</name>
</gene>
<evidence type="ECO:0000313" key="1">
    <source>
        <dbReference type="EMBL" id="MCH81271.1"/>
    </source>
</evidence>
<dbReference type="EMBL" id="LXQA010002089">
    <property type="protein sequence ID" value="MCH81271.1"/>
    <property type="molecule type" value="Genomic_DNA"/>
</dbReference>
<name>A0A392M1W4_9FABA</name>
<protein>
    <submittedName>
        <fullName evidence="1">Separase-like</fullName>
    </submittedName>
</protein>
<accession>A0A392M1W4</accession>
<evidence type="ECO:0000313" key="2">
    <source>
        <dbReference type="Proteomes" id="UP000265520"/>
    </source>
</evidence>
<organism evidence="1 2">
    <name type="scientific">Trifolium medium</name>
    <dbReference type="NCBI Taxonomy" id="97028"/>
    <lineage>
        <taxon>Eukaryota</taxon>
        <taxon>Viridiplantae</taxon>
        <taxon>Streptophyta</taxon>
        <taxon>Embryophyta</taxon>
        <taxon>Tracheophyta</taxon>
        <taxon>Spermatophyta</taxon>
        <taxon>Magnoliopsida</taxon>
        <taxon>eudicotyledons</taxon>
        <taxon>Gunneridae</taxon>
        <taxon>Pentapetalae</taxon>
        <taxon>rosids</taxon>
        <taxon>fabids</taxon>
        <taxon>Fabales</taxon>
        <taxon>Fabaceae</taxon>
        <taxon>Papilionoideae</taxon>
        <taxon>50 kb inversion clade</taxon>
        <taxon>NPAAA clade</taxon>
        <taxon>Hologalegina</taxon>
        <taxon>IRL clade</taxon>
        <taxon>Trifolieae</taxon>
        <taxon>Trifolium</taxon>
    </lineage>
</organism>
<keyword evidence="2" id="KW-1185">Reference proteome</keyword>
<sequence length="310" mass="35528">MLFNVRAPFLLRKIWWKNCALAKDMVLSTLEDNKFHEIFGILVSLAPSSKKKIEGSLLPTVSESEASKEFITMYFEALKFFCGPLSTSARLDMKPTLKERKSFCLLVETIGNAFHSLLLRLQMFLQFPAPILLADQWLKITSRKDTHYLNSQIFACLKEEISRHKKPMSNSDYTARERKVMTLFLLALEKCRPSQHAQGRIMPESRPKFYSTNGLSVCIPYFSNATIDLKKVISANMSVDVKHQLCVRHCLSVLCTLDANPCSKEIFKDVEDALDLWFGILPELSSNDNTAWCDDTLILLYNIIDLYHLK</sequence>
<dbReference type="AlphaFoldDB" id="A0A392M1W4"/>
<reference evidence="1 2" key="1">
    <citation type="journal article" date="2018" name="Front. Plant Sci.">
        <title>Red Clover (Trifolium pratense) and Zigzag Clover (T. medium) - A Picture of Genomic Similarities and Differences.</title>
        <authorList>
            <person name="Dluhosova J."/>
            <person name="Istvanek J."/>
            <person name="Nedelnik J."/>
            <person name="Repkova J."/>
        </authorList>
    </citation>
    <scope>NUCLEOTIDE SEQUENCE [LARGE SCALE GENOMIC DNA]</scope>
    <source>
        <strain evidence="2">cv. 10/8</strain>
        <tissue evidence="1">Leaf</tissue>
    </source>
</reference>
<feature type="non-terminal residue" evidence="1">
    <location>
        <position position="310"/>
    </location>
</feature>
<proteinExistence type="predicted"/>
<comment type="caution">
    <text evidence="1">The sequence shown here is derived from an EMBL/GenBank/DDBJ whole genome shotgun (WGS) entry which is preliminary data.</text>
</comment>
<dbReference type="Proteomes" id="UP000265520">
    <property type="component" value="Unassembled WGS sequence"/>
</dbReference>